<dbReference type="Gene3D" id="2.40.100.10">
    <property type="entry name" value="Cyclophilin-like"/>
    <property type="match status" value="1"/>
</dbReference>
<evidence type="ECO:0000256" key="2">
    <source>
        <dbReference type="ARBA" id="ARBA00023110"/>
    </source>
</evidence>
<feature type="domain" description="PPIase cyclophilin-type" evidence="6">
    <location>
        <begin position="1"/>
        <end position="154"/>
    </location>
</feature>
<dbReference type="PROSITE" id="PS00170">
    <property type="entry name" value="CSA_PPIASE_1"/>
    <property type="match status" value="1"/>
</dbReference>
<evidence type="ECO:0000256" key="3">
    <source>
        <dbReference type="ARBA" id="ARBA00023235"/>
    </source>
</evidence>
<dbReference type="PRINTS" id="PR00153">
    <property type="entry name" value="CSAPPISMRASE"/>
</dbReference>
<dbReference type="PANTHER" id="PTHR45625">
    <property type="entry name" value="PEPTIDYL-PROLYL CIS-TRANS ISOMERASE-RELATED"/>
    <property type="match status" value="1"/>
</dbReference>
<dbReference type="GO" id="GO:0071013">
    <property type="term" value="C:catalytic step 2 spliceosome"/>
    <property type="evidence" value="ECO:0007669"/>
    <property type="project" value="TreeGrafter"/>
</dbReference>
<reference evidence="7 8" key="1">
    <citation type="submission" date="2014-06" db="EMBL/GenBank/DDBJ databases">
        <authorList>
            <person name="Swart Estienne"/>
        </authorList>
    </citation>
    <scope>NUCLEOTIDE SEQUENCE [LARGE SCALE GENOMIC DNA]</scope>
    <source>
        <strain evidence="7 8">130c</strain>
    </source>
</reference>
<dbReference type="InterPro" id="IPR024936">
    <property type="entry name" value="Cyclophilin-type_PPIase"/>
</dbReference>
<name>A0A078A650_STYLE</name>
<accession>A0A078A650</accession>
<comment type="function">
    <text evidence="5">PPIases accelerate the folding of proteins. It catalyzes the cis-trans isomerization of proline imidic peptide bonds in oligopeptides.</text>
</comment>
<dbReference type="SUPFAM" id="SSF50891">
    <property type="entry name" value="Cyclophilin-like"/>
    <property type="match status" value="1"/>
</dbReference>
<dbReference type="EMBL" id="CCKQ01006414">
    <property type="protein sequence ID" value="CDW77725.1"/>
    <property type="molecule type" value="Genomic_DNA"/>
</dbReference>
<dbReference type="InterPro" id="IPR044666">
    <property type="entry name" value="Cyclophilin_A-like"/>
</dbReference>
<evidence type="ECO:0000259" key="6">
    <source>
        <dbReference type="PROSITE" id="PS50072"/>
    </source>
</evidence>
<gene>
    <name evidence="7" type="primary">Contig18569.g19737</name>
    <name evidence="7" type="ORF">STYLEM_6691</name>
</gene>
<comment type="catalytic activity">
    <reaction evidence="1 5">
        <text>[protein]-peptidylproline (omega=180) = [protein]-peptidylproline (omega=0)</text>
        <dbReference type="Rhea" id="RHEA:16237"/>
        <dbReference type="Rhea" id="RHEA-COMP:10747"/>
        <dbReference type="Rhea" id="RHEA-COMP:10748"/>
        <dbReference type="ChEBI" id="CHEBI:83833"/>
        <dbReference type="ChEBI" id="CHEBI:83834"/>
        <dbReference type="EC" id="5.2.1.8"/>
    </reaction>
</comment>
<dbReference type="FunFam" id="2.40.100.10:FF:000012">
    <property type="entry name" value="Peptidyl-prolyl cis-trans isomerase"/>
    <property type="match status" value="1"/>
</dbReference>
<organism evidence="7 8">
    <name type="scientific">Stylonychia lemnae</name>
    <name type="common">Ciliate</name>
    <dbReference type="NCBI Taxonomy" id="5949"/>
    <lineage>
        <taxon>Eukaryota</taxon>
        <taxon>Sar</taxon>
        <taxon>Alveolata</taxon>
        <taxon>Ciliophora</taxon>
        <taxon>Intramacronucleata</taxon>
        <taxon>Spirotrichea</taxon>
        <taxon>Stichotrichia</taxon>
        <taxon>Sporadotrichida</taxon>
        <taxon>Oxytrichidae</taxon>
        <taxon>Stylonychinae</taxon>
        <taxon>Stylonychia</taxon>
    </lineage>
</organism>
<dbReference type="GO" id="GO:0006457">
    <property type="term" value="P:protein folding"/>
    <property type="evidence" value="ECO:0007669"/>
    <property type="project" value="InterPro"/>
</dbReference>
<evidence type="ECO:0000256" key="5">
    <source>
        <dbReference type="RuleBase" id="RU363019"/>
    </source>
</evidence>
<dbReference type="Proteomes" id="UP000039865">
    <property type="component" value="Unassembled WGS sequence"/>
</dbReference>
<evidence type="ECO:0000256" key="1">
    <source>
        <dbReference type="ARBA" id="ARBA00000971"/>
    </source>
</evidence>
<dbReference type="PROSITE" id="PS50072">
    <property type="entry name" value="CSA_PPIASE_2"/>
    <property type="match status" value="1"/>
</dbReference>
<dbReference type="OrthoDB" id="271386at2759"/>
<dbReference type="CDD" id="cd01928">
    <property type="entry name" value="Cyclophilin_PPIL3_like"/>
    <property type="match status" value="1"/>
</dbReference>
<keyword evidence="3 5" id="KW-0413">Isomerase</keyword>
<dbReference type="EC" id="5.2.1.8" evidence="5"/>
<keyword evidence="8" id="KW-1185">Reference proteome</keyword>
<dbReference type="GO" id="GO:0003755">
    <property type="term" value="F:peptidyl-prolyl cis-trans isomerase activity"/>
    <property type="evidence" value="ECO:0007669"/>
    <property type="project" value="UniProtKB-UniRule"/>
</dbReference>
<evidence type="ECO:0000313" key="7">
    <source>
        <dbReference type="EMBL" id="CDW77725.1"/>
    </source>
</evidence>
<dbReference type="InParanoid" id="A0A078A650"/>
<dbReference type="OMA" id="VPFHRVM"/>
<dbReference type="PANTHER" id="PTHR45625:SF2">
    <property type="entry name" value="PEPTIDYL-PROLYL CIS-TRANS ISOMERASE-LIKE 3"/>
    <property type="match status" value="1"/>
</dbReference>
<evidence type="ECO:0000256" key="4">
    <source>
        <dbReference type="ARBA" id="ARBA00038286"/>
    </source>
</evidence>
<protein>
    <recommendedName>
        <fullName evidence="5">Peptidyl-prolyl cis-trans isomerase</fullName>
        <shortName evidence="5">PPIase</shortName>
        <ecNumber evidence="5">5.2.1.8</ecNumber>
    </recommendedName>
</protein>
<evidence type="ECO:0000313" key="8">
    <source>
        <dbReference type="Proteomes" id="UP000039865"/>
    </source>
</evidence>
<comment type="similarity">
    <text evidence="4">Belongs to the cyclophilin-type PPIase family. PPIL3 subfamily.</text>
</comment>
<dbReference type="InterPro" id="IPR020892">
    <property type="entry name" value="Cyclophilin-type_PPIase_CS"/>
</dbReference>
<keyword evidence="2 5" id="KW-0697">Rotamase</keyword>
<dbReference type="PIRSF" id="PIRSF001467">
    <property type="entry name" value="Peptidylpro_ismrse"/>
    <property type="match status" value="1"/>
</dbReference>
<dbReference type="InterPro" id="IPR002130">
    <property type="entry name" value="Cyclophilin-type_PPIase_dom"/>
</dbReference>
<sequence>MSVTIHIENFGNLKFELYCKESPNACKNFLALSAKNYYTNSKFHRNIKGFILQGGDPTGTGKGGASIYGQYFNDEINEGLKHDRRGILSMANSGPNKNGSQFFITYAKQTSLDGKYTIFGKLIDGFDTLEKLEHEAVGKNNRPLNDIKIEDITIHANPIADQDFEEQNEQNEEALAKQE</sequence>
<dbReference type="FunCoup" id="A0A078A650">
    <property type="interactions" value="483"/>
</dbReference>
<dbReference type="InterPro" id="IPR029000">
    <property type="entry name" value="Cyclophilin-like_dom_sf"/>
</dbReference>
<dbReference type="Pfam" id="PF00160">
    <property type="entry name" value="Pro_isomerase"/>
    <property type="match status" value="1"/>
</dbReference>
<proteinExistence type="inferred from homology"/>
<dbReference type="AlphaFoldDB" id="A0A078A650"/>